<evidence type="ECO:0000256" key="6">
    <source>
        <dbReference type="RuleBase" id="RU004355"/>
    </source>
</evidence>
<keyword evidence="2 5" id="KW-0540">Nuclease</keyword>
<dbReference type="EMBL" id="CP000681">
    <property type="protein sequence ID" value="ABP76368.1"/>
    <property type="molecule type" value="Genomic_DNA"/>
</dbReference>
<protein>
    <recommendedName>
        <fullName evidence="5">Exodeoxyribonuclease 7 large subunit</fullName>
        <ecNumber evidence="5">3.1.11.6</ecNumber>
    </recommendedName>
    <alternativeName>
        <fullName evidence="5">Exodeoxyribonuclease VII large subunit</fullName>
        <shortName evidence="5">Exonuclease VII large subunit</shortName>
    </alternativeName>
</protein>
<dbReference type="GO" id="GO:0005737">
    <property type="term" value="C:cytoplasm"/>
    <property type="evidence" value="ECO:0007669"/>
    <property type="project" value="UniProtKB-SubCell"/>
</dbReference>
<dbReference type="InterPro" id="IPR025824">
    <property type="entry name" value="OB-fold_nuc-bd_dom"/>
</dbReference>
<keyword evidence="1 5" id="KW-0963">Cytoplasm</keyword>
<reference evidence="9" key="1">
    <citation type="submission" date="2007-04" db="EMBL/GenBank/DDBJ databases">
        <title>Complete sequence of Shewanella putrefaciens CN-32.</title>
        <authorList>
            <consortium name="US DOE Joint Genome Institute"/>
            <person name="Copeland A."/>
            <person name="Lucas S."/>
            <person name="Lapidus A."/>
            <person name="Barry K."/>
            <person name="Detter J.C."/>
            <person name="Glavina del Rio T."/>
            <person name="Hammon N."/>
            <person name="Israni S."/>
            <person name="Dalin E."/>
            <person name="Tice H."/>
            <person name="Pitluck S."/>
            <person name="Chain P."/>
            <person name="Malfatti S."/>
            <person name="Shin M."/>
            <person name="Vergez L."/>
            <person name="Schmutz J."/>
            <person name="Larimer F."/>
            <person name="Land M."/>
            <person name="Hauser L."/>
            <person name="Kyrpides N."/>
            <person name="Mikhailova N."/>
            <person name="Romine M.F."/>
            <person name="Fredrickson J."/>
            <person name="Tiedje J."/>
            <person name="Richardson P."/>
        </authorList>
    </citation>
    <scope>NUCLEOTIDE SEQUENCE [LARGE SCALE GENOMIC DNA]</scope>
    <source>
        <strain evidence="9">CN-32</strain>
    </source>
</reference>
<evidence type="ECO:0000256" key="5">
    <source>
        <dbReference type="HAMAP-Rule" id="MF_00378"/>
    </source>
</evidence>
<name>A4Y8T5_SHEPC</name>
<comment type="catalytic activity">
    <reaction evidence="5 6">
        <text>Exonucleolytic cleavage in either 5'- to 3'- or 3'- to 5'-direction to yield nucleoside 5'-phosphates.</text>
        <dbReference type="EC" id="3.1.11.6"/>
    </reaction>
</comment>
<feature type="domain" description="OB-fold nucleic acid binding" evidence="8">
    <location>
        <begin position="27"/>
        <end position="119"/>
    </location>
</feature>
<proteinExistence type="inferred from homology"/>
<dbReference type="GO" id="GO:0008855">
    <property type="term" value="F:exodeoxyribonuclease VII activity"/>
    <property type="evidence" value="ECO:0007669"/>
    <property type="project" value="UniProtKB-UniRule"/>
</dbReference>
<dbReference type="STRING" id="319224.Sputcn32_2647"/>
<feature type="domain" description="Exonuclease VII large subunit C-terminal" evidence="7">
    <location>
        <begin position="143"/>
        <end position="456"/>
    </location>
</feature>
<evidence type="ECO:0000256" key="4">
    <source>
        <dbReference type="ARBA" id="ARBA00022839"/>
    </source>
</evidence>
<organism evidence="9">
    <name type="scientific">Shewanella putrefaciens (strain CN-32 / ATCC BAA-453)</name>
    <dbReference type="NCBI Taxonomy" id="319224"/>
    <lineage>
        <taxon>Bacteria</taxon>
        <taxon>Pseudomonadati</taxon>
        <taxon>Pseudomonadota</taxon>
        <taxon>Gammaproteobacteria</taxon>
        <taxon>Alteromonadales</taxon>
        <taxon>Shewanellaceae</taxon>
        <taxon>Shewanella</taxon>
    </lineage>
</organism>
<evidence type="ECO:0000313" key="9">
    <source>
        <dbReference type="EMBL" id="ABP76368.1"/>
    </source>
</evidence>
<dbReference type="EC" id="3.1.11.6" evidence="5"/>
<dbReference type="HOGENOM" id="CLU_023625_3_1_6"/>
<keyword evidence="3 5" id="KW-0378">Hydrolase</keyword>
<evidence type="ECO:0000259" key="7">
    <source>
        <dbReference type="Pfam" id="PF02601"/>
    </source>
</evidence>
<dbReference type="eggNOG" id="COG1570">
    <property type="taxonomic scope" value="Bacteria"/>
</dbReference>
<comment type="subcellular location">
    <subcellularLocation>
        <location evidence="5 6">Cytoplasm</location>
    </subcellularLocation>
</comment>
<sequence length="466" mass="52296">MGRGKWKIANIPIFLSYSMQGTKNNIYTVSRLNGEVRQILEGQLGKIWLNGEISNFSSPSSGHWYLTLKDHYSQIRCAMFKGRNQTVSFKPINGQQVLVKGAISVYEPRGDYQLLIESMLPSGDGLLAQQFDALKMKLAAEGLFAADTKRPLPKNIQRIGVITSPTGAAIRDVLHVLARRDPSIEVIIYPTQVQGETADLSICQAINIANQRLEVDVLLLTRGGGSLEDLWCFNSEALAHTIYNSALPIVSAVGHEVDTTISDYVADIRAPTPSAGAELLSQDSENKAQRLATVLSRLQQSVRHYQLKQERRLSLLEHRLQRQDPKRTLQQFEQRFDEMQLRLESALSNRLHLLSRRQQLLASRLEQQSPKHKLAIEGNRLSYLASRLQDALQDKLSQSEQRIKYAAHQLETVSPLATLSRGYSITTDIHNQVIDSVDKVAIGDDLQTRLRYGQVISTVTQIKPLE</sequence>
<dbReference type="GO" id="GO:0006308">
    <property type="term" value="P:DNA catabolic process"/>
    <property type="evidence" value="ECO:0007669"/>
    <property type="project" value="UniProtKB-UniRule"/>
</dbReference>
<dbReference type="CDD" id="cd04489">
    <property type="entry name" value="ExoVII_LU_OBF"/>
    <property type="match status" value="1"/>
</dbReference>
<comment type="subunit">
    <text evidence="5">Heterooligomer composed of large and small subunits.</text>
</comment>
<dbReference type="InterPro" id="IPR003753">
    <property type="entry name" value="Exonuc_VII_L"/>
</dbReference>
<dbReference type="GO" id="GO:0003676">
    <property type="term" value="F:nucleic acid binding"/>
    <property type="evidence" value="ECO:0007669"/>
    <property type="project" value="InterPro"/>
</dbReference>
<comment type="similarity">
    <text evidence="5 6">Belongs to the XseA family.</text>
</comment>
<dbReference type="InterPro" id="IPR020579">
    <property type="entry name" value="Exonuc_VII_lsu_C"/>
</dbReference>
<evidence type="ECO:0000259" key="8">
    <source>
        <dbReference type="Pfam" id="PF13742"/>
    </source>
</evidence>
<keyword evidence="4 5" id="KW-0269">Exonuclease</keyword>
<dbReference type="Pfam" id="PF02601">
    <property type="entry name" value="Exonuc_VII_L"/>
    <property type="match status" value="1"/>
</dbReference>
<dbReference type="PANTHER" id="PTHR30008">
    <property type="entry name" value="EXODEOXYRIBONUCLEASE 7 LARGE SUBUNIT"/>
    <property type="match status" value="1"/>
</dbReference>
<evidence type="ECO:0000256" key="2">
    <source>
        <dbReference type="ARBA" id="ARBA00022722"/>
    </source>
</evidence>
<comment type="function">
    <text evidence="5">Bidirectionally degrades single-stranded DNA into large acid-insoluble oligonucleotides, which are then degraded further into small acid-soluble oligonucleotides.</text>
</comment>
<dbReference type="KEGG" id="spc:Sputcn32_2647"/>
<dbReference type="HAMAP" id="MF_00378">
    <property type="entry name" value="Exonuc_7_L"/>
    <property type="match status" value="1"/>
</dbReference>
<dbReference type="NCBIfam" id="TIGR00237">
    <property type="entry name" value="xseA"/>
    <property type="match status" value="1"/>
</dbReference>
<dbReference type="AlphaFoldDB" id="A4Y8T5"/>
<evidence type="ECO:0000256" key="3">
    <source>
        <dbReference type="ARBA" id="ARBA00022801"/>
    </source>
</evidence>
<dbReference type="GO" id="GO:0009318">
    <property type="term" value="C:exodeoxyribonuclease VII complex"/>
    <property type="evidence" value="ECO:0007669"/>
    <property type="project" value="UniProtKB-UniRule"/>
</dbReference>
<gene>
    <name evidence="5" type="primary">xseA</name>
    <name evidence="9" type="ordered locus">Sputcn32_2647</name>
</gene>
<accession>A4Y8T5</accession>
<evidence type="ECO:0000256" key="1">
    <source>
        <dbReference type="ARBA" id="ARBA00022490"/>
    </source>
</evidence>
<dbReference type="PANTHER" id="PTHR30008:SF0">
    <property type="entry name" value="EXODEOXYRIBONUCLEASE 7 LARGE SUBUNIT"/>
    <property type="match status" value="1"/>
</dbReference>
<dbReference type="Pfam" id="PF13742">
    <property type="entry name" value="tRNA_anti_2"/>
    <property type="match status" value="1"/>
</dbReference>